<dbReference type="Gene3D" id="2.160.20.20">
    <property type="match status" value="1"/>
</dbReference>
<evidence type="ECO:0000259" key="3">
    <source>
        <dbReference type="PROSITE" id="PS51208"/>
    </source>
</evidence>
<dbReference type="InterPro" id="IPR050491">
    <property type="entry name" value="AmpC-like"/>
</dbReference>
<dbReference type="GO" id="GO:0019867">
    <property type="term" value="C:outer membrane"/>
    <property type="evidence" value="ECO:0007669"/>
    <property type="project" value="InterPro"/>
</dbReference>
<evidence type="ECO:0000313" key="5">
    <source>
        <dbReference type="Proteomes" id="UP001229244"/>
    </source>
</evidence>
<dbReference type="InterPro" id="IPR036709">
    <property type="entry name" value="Autotransporte_beta_dom_sf"/>
</dbReference>
<feature type="signal peptide" evidence="2">
    <location>
        <begin position="1"/>
        <end position="28"/>
    </location>
</feature>
<accession>A0AAE4ARF3</accession>
<dbReference type="Proteomes" id="UP001229244">
    <property type="component" value="Unassembled WGS sequence"/>
</dbReference>
<gene>
    <name evidence="4" type="ORF">J2S73_000594</name>
</gene>
<dbReference type="NCBIfam" id="TIGR01414">
    <property type="entry name" value="autotrans_barl"/>
    <property type="match status" value="1"/>
</dbReference>
<dbReference type="RefSeq" id="WP_306883935.1">
    <property type="nucleotide sequence ID" value="NZ_JAUSUL010000001.1"/>
</dbReference>
<organism evidence="4 5">
    <name type="scientific">Amorphus orientalis</name>
    <dbReference type="NCBI Taxonomy" id="649198"/>
    <lineage>
        <taxon>Bacteria</taxon>
        <taxon>Pseudomonadati</taxon>
        <taxon>Pseudomonadota</taxon>
        <taxon>Alphaproteobacteria</taxon>
        <taxon>Hyphomicrobiales</taxon>
        <taxon>Amorphaceae</taxon>
        <taxon>Amorphus</taxon>
    </lineage>
</organism>
<keyword evidence="2" id="KW-0732">Signal</keyword>
<dbReference type="EMBL" id="JAUSUL010000001">
    <property type="protein sequence ID" value="MDQ0314157.1"/>
    <property type="molecule type" value="Genomic_DNA"/>
</dbReference>
<dbReference type="SUPFAM" id="SSF103515">
    <property type="entry name" value="Autotransporter"/>
    <property type="match status" value="1"/>
</dbReference>
<evidence type="ECO:0000256" key="2">
    <source>
        <dbReference type="SAM" id="SignalP"/>
    </source>
</evidence>
<sequence>MGRFLASATRWLSTAAALVLISGHGAFAQSTGGVPWDNQTTAAQIQAAIDQALAAKRIPGAAVSIRQGDARWTSNSGLADVANRVPPTPDTYFAYRSVTKSFVTTVVRQLAVEGLIGLDDPVGNYVSGVPAGDTITIRQLAEMRSGLFNYTASRSFGQELVADPGRAWTGPELLSFAFVEPLQFTPGTSYEYSNTNTVLLGEVIQAVTGNDWSVEVNRRISSQLGLSSVINQGAGAMPTPNAVGYLDDNDGTGPESLAAFNASGAGASGALVGVIGDLERWGKAVGSGELLTRRDYVERLKSFGSTAPDPKSPEYDSYGFGMGEIAGFIGHTGNGLGFEALVMYDRANDRTIAILLNASNPGDGDAPADLFRELIGILGWTGPANQRQVAADGTVRTVGAGTVWTGLISGPFLTRAAVYADNGGTATADGRVTLAPLQDYVPAIYVGNGRVTLGRGGDITASLGGDGAFLGTTAGTATLDLTDVTIRLSGDEVSGVGVDARDNAVADLTRVTISGTALAGLHAGGKAAATIRGRGVDITLARGDGVSVEANGTVDLVDSRILLGGTGVGVRVAGGTGAARMTGTNLTVETLAPGSFGVLASGTGATVDLTGGSVVTYGAGAHAIGLGRGARVTLTGVTVSALGAASAAVASVATGSGSASRAVSLTLSGSTLSALSGTAVAAQGTDLTLTASNSRITGAITRSADARLDLTLDAGSTWVLPAAGAGVASRVDDLTNAGSTIAFSAPAAAGFQSLTVGTYAGVGGTLSMNAALAPGGGADRFVVDGGLASGTTSVLVTPVGDGGLTSGDGIRLIETANGGRIAPGAFTLGARVASGALEYGLYQGGTSGGDDWFLRSTLGGDSAAGALPNIRPEVALDTALPAIATRYGLAMLGSRDERAAARVPGQGTEGWGRIFGETGSQGSGGGSAADRLARFRSDGPSYDATLGGFQAGYDHPLSRPGDAVQTLLGFYVGAGQARGSVDAVYGGKAGTVSLDAYSLGAYWTHAEASGLTLEAVLQGTFYAEARTDSEPGASLATDGVGLIGSLEAGYRFDLGRGWAIEPQAQLVYQALSFDDATDGYGRIAFDATDDVFGRIGGRFSRDWSLETGQAMRGWARASLWQSFADAPEVTVSGLGGSNPMTFQSGLEGLRVELGLGAAMAVSDRVSLFASADYDVRVDDMSGHAFGGRIGATLRW</sequence>
<dbReference type="InterPro" id="IPR043990">
    <property type="entry name" value="AC_1"/>
</dbReference>
<dbReference type="PANTHER" id="PTHR46825">
    <property type="entry name" value="D-ALANYL-D-ALANINE-CARBOXYPEPTIDASE/ENDOPEPTIDASE AMPH"/>
    <property type="match status" value="1"/>
</dbReference>
<keyword evidence="5" id="KW-1185">Reference proteome</keyword>
<dbReference type="SUPFAM" id="SSF56601">
    <property type="entry name" value="beta-lactamase/transpeptidase-like"/>
    <property type="match status" value="1"/>
</dbReference>
<dbReference type="InterPro" id="IPR003991">
    <property type="entry name" value="Pertactin_virulence_factor"/>
</dbReference>
<feature type="domain" description="Autotransporter" evidence="3">
    <location>
        <begin position="903"/>
        <end position="1195"/>
    </location>
</feature>
<comment type="caution">
    <text evidence="4">The sequence shown here is derived from an EMBL/GenBank/DDBJ whole genome shotgun (WGS) entry which is preliminary data.</text>
</comment>
<dbReference type="InterPro" id="IPR006315">
    <property type="entry name" value="OM_autotransptr_brl_dom"/>
</dbReference>
<dbReference type="InterPro" id="IPR011050">
    <property type="entry name" value="Pectin_lyase_fold/virulence"/>
</dbReference>
<proteinExistence type="predicted"/>
<protein>
    <submittedName>
        <fullName evidence="4">Outer membrane autotransporter protein</fullName>
    </submittedName>
</protein>
<dbReference type="Gene3D" id="3.40.710.10">
    <property type="entry name" value="DD-peptidase/beta-lactamase superfamily"/>
    <property type="match status" value="1"/>
</dbReference>
<reference evidence="4" key="1">
    <citation type="submission" date="2023-07" db="EMBL/GenBank/DDBJ databases">
        <title>Genomic Encyclopedia of Type Strains, Phase IV (KMG-IV): sequencing the most valuable type-strain genomes for metagenomic binning, comparative biology and taxonomic classification.</title>
        <authorList>
            <person name="Goeker M."/>
        </authorList>
    </citation>
    <scope>NUCLEOTIDE SEQUENCE</scope>
    <source>
        <strain evidence="4">DSM 21202</strain>
    </source>
</reference>
<dbReference type="Pfam" id="PF03797">
    <property type="entry name" value="Autotransporter"/>
    <property type="match status" value="1"/>
</dbReference>
<feature type="region of interest" description="Disordered" evidence="1">
    <location>
        <begin position="910"/>
        <end position="932"/>
    </location>
</feature>
<name>A0AAE4ARF3_9HYPH</name>
<dbReference type="InterPro" id="IPR012332">
    <property type="entry name" value="Autotransporter_pectin_lyase_C"/>
</dbReference>
<dbReference type="Gene3D" id="2.40.128.130">
    <property type="entry name" value="Autotransporter beta-domain"/>
    <property type="match status" value="1"/>
</dbReference>
<dbReference type="CDD" id="cd01344">
    <property type="entry name" value="PL2_Passenger_AT"/>
    <property type="match status" value="1"/>
</dbReference>
<dbReference type="Pfam" id="PF18883">
    <property type="entry name" value="AC_1"/>
    <property type="match status" value="1"/>
</dbReference>
<dbReference type="SMART" id="SM00869">
    <property type="entry name" value="Autotransporter"/>
    <property type="match status" value="1"/>
</dbReference>
<dbReference type="PANTHER" id="PTHR46825:SF7">
    <property type="entry name" value="D-ALANYL-D-ALANINE CARBOXYPEPTIDASE"/>
    <property type="match status" value="1"/>
</dbReference>
<dbReference type="InterPro" id="IPR001466">
    <property type="entry name" value="Beta-lactam-related"/>
</dbReference>
<dbReference type="AlphaFoldDB" id="A0AAE4ARF3"/>
<dbReference type="InterPro" id="IPR005546">
    <property type="entry name" value="Autotransporte_beta"/>
</dbReference>
<dbReference type="InterPro" id="IPR012338">
    <property type="entry name" value="Beta-lactam/transpept-like"/>
</dbReference>
<feature type="chain" id="PRO_5042289054" evidence="2">
    <location>
        <begin position="29"/>
        <end position="1195"/>
    </location>
</feature>
<evidence type="ECO:0000256" key="1">
    <source>
        <dbReference type="SAM" id="MobiDB-lite"/>
    </source>
</evidence>
<dbReference type="Pfam" id="PF00144">
    <property type="entry name" value="Beta-lactamase"/>
    <property type="match status" value="1"/>
</dbReference>
<dbReference type="PROSITE" id="PS51208">
    <property type="entry name" value="AUTOTRANSPORTER"/>
    <property type="match status" value="1"/>
</dbReference>
<dbReference type="SUPFAM" id="SSF51126">
    <property type="entry name" value="Pectin lyase-like"/>
    <property type="match status" value="1"/>
</dbReference>
<dbReference type="PRINTS" id="PR01484">
    <property type="entry name" value="PRTACTNFAMLY"/>
</dbReference>
<evidence type="ECO:0000313" key="4">
    <source>
        <dbReference type="EMBL" id="MDQ0314157.1"/>
    </source>
</evidence>